<name>A0AAW2JLQ9_SESRA</name>
<dbReference type="EMBL" id="JACGWJ010000048">
    <property type="protein sequence ID" value="KAL0295379.1"/>
    <property type="molecule type" value="Genomic_DNA"/>
</dbReference>
<accession>A0AAW2JLQ9</accession>
<gene>
    <name evidence="2" type="ORF">Sradi_6838400</name>
</gene>
<dbReference type="AlphaFoldDB" id="A0AAW2JLQ9"/>
<reference evidence="2" key="2">
    <citation type="journal article" date="2024" name="Plant">
        <title>Genomic evolution and insights into agronomic trait innovations of Sesamum species.</title>
        <authorList>
            <person name="Miao H."/>
            <person name="Wang L."/>
            <person name="Qu L."/>
            <person name="Liu H."/>
            <person name="Sun Y."/>
            <person name="Le M."/>
            <person name="Wang Q."/>
            <person name="Wei S."/>
            <person name="Zheng Y."/>
            <person name="Lin W."/>
            <person name="Duan Y."/>
            <person name="Cao H."/>
            <person name="Xiong S."/>
            <person name="Wang X."/>
            <person name="Wei L."/>
            <person name="Li C."/>
            <person name="Ma Q."/>
            <person name="Ju M."/>
            <person name="Zhao R."/>
            <person name="Li G."/>
            <person name="Mu C."/>
            <person name="Tian Q."/>
            <person name="Mei H."/>
            <person name="Zhang T."/>
            <person name="Gao T."/>
            <person name="Zhang H."/>
        </authorList>
    </citation>
    <scope>NUCLEOTIDE SEQUENCE</scope>
    <source>
        <strain evidence="2">G02</strain>
    </source>
</reference>
<protein>
    <submittedName>
        <fullName evidence="2">Uncharacterized protein</fullName>
    </submittedName>
</protein>
<evidence type="ECO:0000313" key="2">
    <source>
        <dbReference type="EMBL" id="KAL0295379.1"/>
    </source>
</evidence>
<organism evidence="2">
    <name type="scientific">Sesamum radiatum</name>
    <name type="common">Black benniseed</name>
    <dbReference type="NCBI Taxonomy" id="300843"/>
    <lineage>
        <taxon>Eukaryota</taxon>
        <taxon>Viridiplantae</taxon>
        <taxon>Streptophyta</taxon>
        <taxon>Embryophyta</taxon>
        <taxon>Tracheophyta</taxon>
        <taxon>Spermatophyta</taxon>
        <taxon>Magnoliopsida</taxon>
        <taxon>eudicotyledons</taxon>
        <taxon>Gunneridae</taxon>
        <taxon>Pentapetalae</taxon>
        <taxon>asterids</taxon>
        <taxon>lamiids</taxon>
        <taxon>Lamiales</taxon>
        <taxon>Pedaliaceae</taxon>
        <taxon>Sesamum</taxon>
    </lineage>
</organism>
<evidence type="ECO:0000256" key="1">
    <source>
        <dbReference type="SAM" id="MobiDB-lite"/>
    </source>
</evidence>
<sequence length="84" mass="8794">MSVAIDLRFNRGSVSVGALSPSSPESAVECPIDRRGRKLSLDGKRELTVALSLGQETGVPIGPFKSANLPKASSSPSNTRIAKE</sequence>
<proteinExistence type="predicted"/>
<feature type="compositionally biased region" description="Polar residues" evidence="1">
    <location>
        <begin position="71"/>
        <end position="84"/>
    </location>
</feature>
<comment type="caution">
    <text evidence="2">The sequence shown here is derived from an EMBL/GenBank/DDBJ whole genome shotgun (WGS) entry which is preliminary data.</text>
</comment>
<feature type="region of interest" description="Disordered" evidence="1">
    <location>
        <begin position="62"/>
        <end position="84"/>
    </location>
</feature>
<reference evidence="2" key="1">
    <citation type="submission" date="2020-06" db="EMBL/GenBank/DDBJ databases">
        <authorList>
            <person name="Li T."/>
            <person name="Hu X."/>
            <person name="Zhang T."/>
            <person name="Song X."/>
            <person name="Zhang H."/>
            <person name="Dai N."/>
            <person name="Sheng W."/>
            <person name="Hou X."/>
            <person name="Wei L."/>
        </authorList>
    </citation>
    <scope>NUCLEOTIDE SEQUENCE</scope>
    <source>
        <strain evidence="2">G02</strain>
        <tissue evidence="2">Leaf</tissue>
    </source>
</reference>